<organism evidence="1 2">
    <name type="scientific">Planococcus versutus</name>
    <dbReference type="NCBI Taxonomy" id="1302659"/>
    <lineage>
        <taxon>Bacteria</taxon>
        <taxon>Bacillati</taxon>
        <taxon>Bacillota</taxon>
        <taxon>Bacilli</taxon>
        <taxon>Bacillales</taxon>
        <taxon>Caryophanaceae</taxon>
        <taxon>Planococcus</taxon>
    </lineage>
</organism>
<dbReference type="OrthoDB" id="5870636at2"/>
<evidence type="ECO:0000313" key="1">
    <source>
        <dbReference type="EMBL" id="ANU27346.1"/>
    </source>
</evidence>
<protein>
    <recommendedName>
        <fullName evidence="3">Aerobactin siderophore biosynthesis IucA/IucC-like C-terminal domain-containing protein</fullName>
    </recommendedName>
</protein>
<dbReference type="AlphaFoldDB" id="A0A1B1S2D6"/>
<proteinExistence type="predicted"/>
<name>A0A1B1S2D6_9BACL</name>
<dbReference type="RefSeq" id="WP_049693046.1">
    <property type="nucleotide sequence ID" value="NZ_CP016540.2"/>
</dbReference>
<gene>
    <name evidence="1" type="ORF">I858_010135</name>
</gene>
<dbReference type="KEGG" id="pll:I858_010135"/>
<keyword evidence="2" id="KW-1185">Reference proteome</keyword>
<dbReference type="Proteomes" id="UP000053354">
    <property type="component" value="Chromosome"/>
</dbReference>
<dbReference type="EMBL" id="CP016540">
    <property type="protein sequence ID" value="ANU27346.1"/>
    <property type="molecule type" value="Genomic_DNA"/>
</dbReference>
<evidence type="ECO:0000313" key="2">
    <source>
        <dbReference type="Proteomes" id="UP000053354"/>
    </source>
</evidence>
<dbReference type="STRING" id="1302659.I858_010135"/>
<reference evidence="1" key="1">
    <citation type="submission" date="2016-10" db="EMBL/GenBank/DDBJ databases">
        <authorList>
            <person name="See-Too W.S."/>
        </authorList>
    </citation>
    <scope>NUCLEOTIDE SEQUENCE</scope>
    <source>
        <strain evidence="1">L10.15</strain>
    </source>
</reference>
<sequence>MTFPQQATYWLSSQSVSVDRLPQQPLKQDIPIMIEELKNWCHTDNAGVAVSYFFRQYALYVTAQFTLLHQHHGFFSVDWRELQFDRVHNYGLPLLQTHVSSSTFQTVDSEKRFQAFHDILSKQVDDLLNEFKKHIKISPITCWENVLGSLLWYYASMEARNPRLVAEDFDWLLNAANWKPIKTSYLAKLLGNTSLRQAVSKPLRKTCCLYKEMSSFDTCTFCPKPN</sequence>
<evidence type="ECO:0008006" key="3">
    <source>
        <dbReference type="Google" id="ProtNLM"/>
    </source>
</evidence>
<accession>A0A1B1S2D6</accession>